<comment type="caution">
    <text evidence="3">The sequence shown here is derived from an EMBL/GenBank/DDBJ whole genome shotgun (WGS) entry which is preliminary data.</text>
</comment>
<keyword evidence="4" id="KW-1185">Reference proteome</keyword>
<dbReference type="GO" id="GO:0032259">
    <property type="term" value="P:methylation"/>
    <property type="evidence" value="ECO:0007669"/>
    <property type="project" value="InterPro"/>
</dbReference>
<dbReference type="SUPFAM" id="SSF53335">
    <property type="entry name" value="S-adenosyl-L-methionine-dependent methyltransferases"/>
    <property type="match status" value="1"/>
</dbReference>
<protein>
    <recommendedName>
        <fullName evidence="2">Ribosomal RNA methyltransferase FtsJ domain-containing protein</fullName>
    </recommendedName>
</protein>
<evidence type="ECO:0000313" key="4">
    <source>
        <dbReference type="Proteomes" id="UP000050424"/>
    </source>
</evidence>
<dbReference type="EMBL" id="LKCW01000216">
    <property type="protein sequence ID" value="KPM36150.1"/>
    <property type="molecule type" value="Genomic_DNA"/>
</dbReference>
<feature type="compositionally biased region" description="Polar residues" evidence="1">
    <location>
        <begin position="1"/>
        <end position="21"/>
    </location>
</feature>
<reference evidence="3 4" key="1">
    <citation type="submission" date="2015-09" db="EMBL/GenBank/DDBJ databases">
        <title>Draft genome of a European isolate of the apple canker pathogen Neonectria ditissima.</title>
        <authorList>
            <person name="Gomez-Cortecero A."/>
            <person name="Harrison R.J."/>
            <person name="Armitage A.D."/>
        </authorList>
    </citation>
    <scope>NUCLEOTIDE SEQUENCE [LARGE SCALE GENOMIC DNA]</scope>
    <source>
        <strain evidence="3 4">R09/05</strain>
    </source>
</reference>
<evidence type="ECO:0000313" key="3">
    <source>
        <dbReference type="EMBL" id="KPM36150.1"/>
    </source>
</evidence>
<dbReference type="Gene3D" id="3.40.50.150">
    <property type="entry name" value="Vaccinia Virus protein VP39"/>
    <property type="match status" value="1"/>
</dbReference>
<gene>
    <name evidence="3" type="ORF">AK830_g10420</name>
</gene>
<dbReference type="Proteomes" id="UP000050424">
    <property type="component" value="Unassembled WGS sequence"/>
</dbReference>
<dbReference type="Pfam" id="PF01728">
    <property type="entry name" value="FtsJ"/>
    <property type="match status" value="1"/>
</dbReference>
<evidence type="ECO:0000259" key="2">
    <source>
        <dbReference type="Pfam" id="PF01728"/>
    </source>
</evidence>
<dbReference type="OrthoDB" id="417125at2759"/>
<feature type="region of interest" description="Disordered" evidence="1">
    <location>
        <begin position="1"/>
        <end position="48"/>
    </location>
</feature>
<dbReference type="GO" id="GO:0008168">
    <property type="term" value="F:methyltransferase activity"/>
    <property type="evidence" value="ECO:0007669"/>
    <property type="project" value="InterPro"/>
</dbReference>
<accession>A0A0P7B3T0</accession>
<evidence type="ECO:0000256" key="1">
    <source>
        <dbReference type="SAM" id="MobiDB-lite"/>
    </source>
</evidence>
<feature type="domain" description="Ribosomal RNA methyltransferase FtsJ" evidence="2">
    <location>
        <begin position="112"/>
        <end position="305"/>
    </location>
</feature>
<dbReference type="AlphaFoldDB" id="A0A0P7B3T0"/>
<proteinExistence type="predicted"/>
<organism evidence="3 4">
    <name type="scientific">Neonectria ditissima</name>
    <dbReference type="NCBI Taxonomy" id="78410"/>
    <lineage>
        <taxon>Eukaryota</taxon>
        <taxon>Fungi</taxon>
        <taxon>Dikarya</taxon>
        <taxon>Ascomycota</taxon>
        <taxon>Pezizomycotina</taxon>
        <taxon>Sordariomycetes</taxon>
        <taxon>Hypocreomycetidae</taxon>
        <taxon>Hypocreales</taxon>
        <taxon>Nectriaceae</taxon>
        <taxon>Neonectria</taxon>
    </lineage>
</organism>
<sequence length="393" mass="44254">MSLDADQSSLGSPRDLPTTSEAAVGGSQLDENVHADDESGFSRVRGANKKTKEYALERSVEFRRLQELRKKGWESTEGDEHFKKQRNTADKASDKNARYFYRMVQTIGKDLHRFAKAFNIQRETDQPAILDMCMAPGGFVAYCLTKYPNARVKALSLPVEQGGHEVFLEHANVQVEFLDVTMLAGDMGITGDDIPAEHPDTRSFLLEKKFLEGEKFDLALCDGQVLRTHERLEWREPNEARRLTTTQLALSLEHLRQGGTMVILLHKLEAWGSLKLLNTLSKFSNVKVFKHRQHHAMRSSFYAIAKNVQADSELAARAVAEWKREWRIASLGTSDECAKAFQADSEDAEQLLDEFGERMIVLGKVVWSTQATALERASFMKRAQGSVTKNSGD</sequence>
<dbReference type="STRING" id="78410.A0A0P7B3T0"/>
<dbReference type="InterPro" id="IPR002877">
    <property type="entry name" value="RNA_MeTrfase_FtsJ_dom"/>
</dbReference>
<name>A0A0P7B3T0_9HYPO</name>
<dbReference type="InterPro" id="IPR029063">
    <property type="entry name" value="SAM-dependent_MTases_sf"/>
</dbReference>